<dbReference type="AlphaFoldDB" id="A0A088BZM2"/>
<dbReference type="Gene3D" id="1.10.238.10">
    <property type="entry name" value="EF-hand"/>
    <property type="match status" value="1"/>
</dbReference>
<evidence type="ECO:0000256" key="2">
    <source>
        <dbReference type="SAM" id="MobiDB-lite"/>
    </source>
</evidence>
<dbReference type="InterPro" id="IPR002048">
    <property type="entry name" value="EF_hand_dom"/>
</dbReference>
<dbReference type="PROSITE" id="PS00018">
    <property type="entry name" value="EF_HAND_1"/>
    <property type="match status" value="1"/>
</dbReference>
<accession>A0A088BZM2</accession>
<protein>
    <submittedName>
        <fullName evidence="4">Neurocalcin-like protein</fullName>
    </submittedName>
</protein>
<dbReference type="SUPFAM" id="SSF47473">
    <property type="entry name" value="EF-hand"/>
    <property type="match status" value="1"/>
</dbReference>
<organism evidence="4">
    <name type="scientific">Eisenia fetida</name>
    <name type="common">Red wiggler worm</name>
    <dbReference type="NCBI Taxonomy" id="6396"/>
    <lineage>
        <taxon>Eukaryota</taxon>
        <taxon>Metazoa</taxon>
        <taxon>Spiralia</taxon>
        <taxon>Lophotrochozoa</taxon>
        <taxon>Annelida</taxon>
        <taxon>Clitellata</taxon>
        <taxon>Oligochaeta</taxon>
        <taxon>Crassiclitellata</taxon>
        <taxon>Lumbricina</taxon>
        <taxon>Lumbricidae</taxon>
        <taxon>Lumbricinae</taxon>
        <taxon>Eisenia</taxon>
    </lineage>
</organism>
<keyword evidence="1" id="KW-0106">Calcium</keyword>
<dbReference type="GO" id="GO:0005509">
    <property type="term" value="F:calcium ion binding"/>
    <property type="evidence" value="ECO:0007669"/>
    <property type="project" value="InterPro"/>
</dbReference>
<reference evidence="4" key="1">
    <citation type="submission" date="2013-09" db="EMBL/GenBank/DDBJ databases">
        <title>Identification and expression profile of gene transcripts differentially expressed during metallic exposure in Eisenia fetida coelomocytes.</title>
        <authorList>
            <person name="Vandenbulcke F."/>
            <person name="Brulle F."/>
            <person name="Cocquerelle C."/>
            <person name="Mitta G."/>
            <person name="Castric V."/>
            <person name="Lepretre A."/>
        </authorList>
    </citation>
    <scope>NUCLEOTIDE SEQUENCE</scope>
    <source>
        <tissue evidence="4">Coelomocytes</tissue>
    </source>
</reference>
<feature type="compositionally biased region" description="Basic and acidic residues" evidence="2">
    <location>
        <begin position="35"/>
        <end position="50"/>
    </location>
</feature>
<feature type="non-terminal residue" evidence="4">
    <location>
        <position position="1"/>
    </location>
</feature>
<sequence length="79" mass="8884">AAPGRYITRDEMKEVINAMHKMAGRNVHYPADEATPEKRTDKMFGANDRNDDNRLSFKEFAEGAKSDRLIAQLLEATAS</sequence>
<feature type="domain" description="EF-hand" evidence="3">
    <location>
        <begin position="35"/>
        <end position="70"/>
    </location>
</feature>
<dbReference type="PROSITE" id="PS50222">
    <property type="entry name" value="EF_HAND_2"/>
    <property type="match status" value="1"/>
</dbReference>
<name>A0A088BZM2_EISFE</name>
<dbReference type="InterPro" id="IPR018247">
    <property type="entry name" value="EF_Hand_1_Ca_BS"/>
</dbReference>
<evidence type="ECO:0000256" key="1">
    <source>
        <dbReference type="ARBA" id="ARBA00022837"/>
    </source>
</evidence>
<dbReference type="InterPro" id="IPR011992">
    <property type="entry name" value="EF-hand-dom_pair"/>
</dbReference>
<proteinExistence type="evidence at transcript level"/>
<feature type="region of interest" description="Disordered" evidence="2">
    <location>
        <begin position="28"/>
        <end position="50"/>
    </location>
</feature>
<evidence type="ECO:0000259" key="3">
    <source>
        <dbReference type="PROSITE" id="PS50222"/>
    </source>
</evidence>
<dbReference type="PRINTS" id="PR00450">
    <property type="entry name" value="RECOVERIN"/>
</dbReference>
<evidence type="ECO:0000313" key="4">
    <source>
        <dbReference type="EMBL" id="AHJ09924.1"/>
    </source>
</evidence>
<dbReference type="EMBL" id="KF682231">
    <property type="protein sequence ID" value="AHJ09924.1"/>
    <property type="molecule type" value="mRNA"/>
</dbReference>